<gene>
    <name evidence="2" type="ORF">CLOSYM_00696</name>
</gene>
<protein>
    <submittedName>
        <fullName evidence="2">Uncharacterized protein</fullName>
    </submittedName>
</protein>
<accession>A0ABC9U2J8</accession>
<evidence type="ECO:0000256" key="1">
    <source>
        <dbReference type="SAM" id="MobiDB-lite"/>
    </source>
</evidence>
<sequence length="60" mass="6459">MHSADLFPPAGGSLRSPPADYRLQSATAPADTLRSGQGCIHFKRGGSSVFENALEYRRPL</sequence>
<dbReference type="Proteomes" id="UP000016491">
    <property type="component" value="Unassembled WGS sequence"/>
</dbReference>
<evidence type="ECO:0000313" key="2">
    <source>
        <dbReference type="EMBL" id="ERI79757.1"/>
    </source>
</evidence>
<name>A0ABC9U2J8_CLOSY</name>
<dbReference type="AlphaFoldDB" id="A0ABC9U2J8"/>
<evidence type="ECO:0000313" key="3">
    <source>
        <dbReference type="Proteomes" id="UP000016491"/>
    </source>
</evidence>
<comment type="caution">
    <text evidence="2">The sequence shown here is derived from an EMBL/GenBank/DDBJ whole genome shotgun (WGS) entry which is preliminary data.</text>
</comment>
<reference evidence="2 3" key="1">
    <citation type="submission" date="2013-07" db="EMBL/GenBank/DDBJ databases">
        <authorList>
            <person name="Weinstock G."/>
            <person name="Sodergren E."/>
            <person name="Wylie T."/>
            <person name="Fulton L."/>
            <person name="Fulton R."/>
            <person name="Fronick C."/>
            <person name="O'Laughlin M."/>
            <person name="Godfrey J."/>
            <person name="Miner T."/>
            <person name="Herter B."/>
            <person name="Appelbaum E."/>
            <person name="Cordes M."/>
            <person name="Lek S."/>
            <person name="Wollam A."/>
            <person name="Pepin K.H."/>
            <person name="Palsikar V.B."/>
            <person name="Mitreva M."/>
            <person name="Wilson R.K."/>
        </authorList>
    </citation>
    <scope>NUCLEOTIDE SEQUENCE [LARGE SCALE GENOMIC DNA]</scope>
    <source>
        <strain evidence="2 3">ATCC 14940</strain>
    </source>
</reference>
<organism evidence="2 3">
    <name type="scientific">[Clostridium] symbiosum ATCC 14940</name>
    <dbReference type="NCBI Taxonomy" id="411472"/>
    <lineage>
        <taxon>Bacteria</taxon>
        <taxon>Bacillati</taxon>
        <taxon>Bacillota</taxon>
        <taxon>Clostridia</taxon>
        <taxon>Lachnospirales</taxon>
        <taxon>Lachnospiraceae</taxon>
        <taxon>Otoolea</taxon>
    </lineage>
</organism>
<proteinExistence type="predicted"/>
<feature type="region of interest" description="Disordered" evidence="1">
    <location>
        <begin position="1"/>
        <end position="20"/>
    </location>
</feature>
<dbReference type="EMBL" id="AWSU01000057">
    <property type="protein sequence ID" value="ERI79757.1"/>
    <property type="molecule type" value="Genomic_DNA"/>
</dbReference>